<dbReference type="EMBL" id="CP002069">
    <property type="protein sequence ID" value="ADI73324.1"/>
    <property type="molecule type" value="Genomic_DNA"/>
</dbReference>
<evidence type="ECO:0000313" key="2">
    <source>
        <dbReference type="Proteomes" id="UP000000391"/>
    </source>
</evidence>
<reference evidence="1 2" key="1">
    <citation type="submission" date="2010-06" db="EMBL/GenBank/DDBJ databases">
        <title>Complete sequence chromosome of Methanohalobium evestigatum Z-7303.</title>
        <authorList>
            <consortium name="US DOE Joint Genome Institute"/>
            <person name="Lucas S."/>
            <person name="Copeland A."/>
            <person name="Lapidus A."/>
            <person name="Cheng J.-F."/>
            <person name="Bruce D."/>
            <person name="Goodwin L."/>
            <person name="Pitluck S."/>
            <person name="Saunders E."/>
            <person name="Detter J.C."/>
            <person name="Han C."/>
            <person name="Tapia R."/>
            <person name="Land M."/>
            <person name="Hauser L."/>
            <person name="Kyrpides N."/>
            <person name="Mikhailova N."/>
            <person name="Sieprawska-Lupa M."/>
            <person name="Whitman W.B."/>
            <person name="Anderson I."/>
            <person name="Woyke T."/>
        </authorList>
    </citation>
    <scope>NUCLEOTIDE SEQUENCE [LARGE SCALE GENOMIC DNA]</scope>
    <source>
        <strain evidence="2">ATCC BAA-1072 / DSM 3721 / NBRC 107634 / OCM 161 / Z-7303</strain>
    </source>
</reference>
<sequence>MKIRLEIIDDDGNEKVNVEFAGENWREYLTKFIYTIDVHSSSTESSSSQMPNQNQPISQQYQYYPTNQQPSQTQYQQPVNQPLFTQQPVQQQPANTQFNQPPQYQAPINQQPPQNFAPVNNQQIVNREPKTPSLREKLNDATLTINERLELFLKYEYPRVWFSSQDIQEQYEKIYGKIKLSTVSTYLSRMYRKNLLERRGNRTQREYRYIGDMGTEDEYVNENVNDNMGYVPHNQSNTFQTYR</sequence>
<dbReference type="AlphaFoldDB" id="D7E7Y2"/>
<accession>D7E7Y2</accession>
<evidence type="ECO:0000313" key="1">
    <source>
        <dbReference type="EMBL" id="ADI73324.1"/>
    </source>
</evidence>
<dbReference type="GeneID" id="9346024"/>
<name>D7E7Y2_METEZ</name>
<dbReference type="OrthoDB" id="148154at2157"/>
<proteinExistence type="predicted"/>
<dbReference type="InterPro" id="IPR036388">
    <property type="entry name" value="WH-like_DNA-bd_sf"/>
</dbReference>
<dbReference type="Proteomes" id="UP000000391">
    <property type="component" value="Chromosome"/>
</dbReference>
<gene>
    <name evidence="1" type="ordered locus">Metev_0406</name>
</gene>
<dbReference type="KEGG" id="mev:Metev_0406"/>
<protein>
    <submittedName>
        <fullName evidence="1">Uncharacterized protein</fullName>
    </submittedName>
</protein>
<organism evidence="1 2">
    <name type="scientific">Methanohalobium evestigatum (strain ATCC BAA-1072 / DSM 3721 / NBRC 107634 / OCM 161 / Z-7303)</name>
    <dbReference type="NCBI Taxonomy" id="644295"/>
    <lineage>
        <taxon>Archaea</taxon>
        <taxon>Methanobacteriati</taxon>
        <taxon>Methanobacteriota</taxon>
        <taxon>Stenosarchaea group</taxon>
        <taxon>Methanomicrobia</taxon>
        <taxon>Methanosarcinales</taxon>
        <taxon>Methanosarcinaceae</taxon>
        <taxon>Methanohalobium</taxon>
    </lineage>
</organism>
<keyword evidence="2" id="KW-1185">Reference proteome</keyword>
<dbReference type="RefSeq" id="WP_013193892.1">
    <property type="nucleotide sequence ID" value="NC_014253.1"/>
</dbReference>
<dbReference type="Gene3D" id="1.10.10.10">
    <property type="entry name" value="Winged helix-like DNA-binding domain superfamily/Winged helix DNA-binding domain"/>
    <property type="match status" value="1"/>
</dbReference>
<dbReference type="HOGENOM" id="CLU_932584_0_0_2"/>